<feature type="domain" description="Fe-containing alcohol dehydrogenase-like C-terminal" evidence="5">
    <location>
        <begin position="190"/>
        <end position="387"/>
    </location>
</feature>
<dbReference type="PROSITE" id="PS00913">
    <property type="entry name" value="ADH_IRON_1"/>
    <property type="match status" value="1"/>
</dbReference>
<name>A0A4Q9DLQ9_9BACL</name>
<dbReference type="FunFam" id="3.40.50.1970:FF:000003">
    <property type="entry name" value="Alcohol dehydrogenase, iron-containing"/>
    <property type="match status" value="1"/>
</dbReference>
<evidence type="ECO:0000259" key="5">
    <source>
        <dbReference type="Pfam" id="PF25137"/>
    </source>
</evidence>
<comment type="similarity">
    <text evidence="1">Belongs to the iron-containing alcohol dehydrogenase family.</text>
</comment>
<dbReference type="OrthoDB" id="9815791at2"/>
<evidence type="ECO:0000313" key="6">
    <source>
        <dbReference type="EMBL" id="TBL73368.1"/>
    </source>
</evidence>
<dbReference type="Pfam" id="PF25137">
    <property type="entry name" value="ADH_Fe_C"/>
    <property type="match status" value="1"/>
</dbReference>
<evidence type="ECO:0000256" key="3">
    <source>
        <dbReference type="ARBA" id="ARBA00023027"/>
    </source>
</evidence>
<sequence>MAEHIYHLYMPKAVTYGAGSFARVGLHARTFGKKALIVSDPVMERMGAVAECKLILQGQAVEYAQYLGVDKEPTDVHVAEALAVCRQEQCDVIVALGGGSCIDTAKAVAVLMTNEGPIGDYVNNKKTFAADPLPLIAVPTTAGTGSEVTKVTVIINTQTEVKMMISHPQLMPAVAVVDPMLTLSCPPPITAATGVDALCHAIEAYISRKAHPLTDLYALKAASLIAGNMLRAYRDGNDVEARSQMALGSMLAGTAFSNASVTLVHGMSRPVGALFHVPHGLSNAMLLPAVLEFTKDSALDRLAEVGSAIVPESSQMSKDELAEQVIRQIKRLCADLHIPNMKQWGIDPAKWGQAVSKMASDALDSGSPQNNPRIASHEEIIQLYHTCYDYELS</sequence>
<dbReference type="InterPro" id="IPR018211">
    <property type="entry name" value="ADH_Fe_CS"/>
</dbReference>
<evidence type="ECO:0000313" key="7">
    <source>
        <dbReference type="Proteomes" id="UP000293142"/>
    </source>
</evidence>
<dbReference type="CDD" id="cd08194">
    <property type="entry name" value="Fe-ADH-like"/>
    <property type="match status" value="1"/>
</dbReference>
<dbReference type="Pfam" id="PF00465">
    <property type="entry name" value="Fe-ADH"/>
    <property type="match status" value="1"/>
</dbReference>
<comment type="caution">
    <text evidence="6">The sequence shown here is derived from an EMBL/GenBank/DDBJ whole genome shotgun (WGS) entry which is preliminary data.</text>
</comment>
<organism evidence="6 7">
    <name type="scientific">Paenibacillus thalictri</name>
    <dbReference type="NCBI Taxonomy" id="2527873"/>
    <lineage>
        <taxon>Bacteria</taxon>
        <taxon>Bacillati</taxon>
        <taxon>Bacillota</taxon>
        <taxon>Bacilli</taxon>
        <taxon>Bacillales</taxon>
        <taxon>Paenibacillaceae</taxon>
        <taxon>Paenibacillus</taxon>
    </lineage>
</organism>
<keyword evidence="2" id="KW-0560">Oxidoreductase</keyword>
<dbReference type="GO" id="GO:0046872">
    <property type="term" value="F:metal ion binding"/>
    <property type="evidence" value="ECO:0007669"/>
    <property type="project" value="InterPro"/>
</dbReference>
<protein>
    <submittedName>
        <fullName evidence="6">Iron-containing alcohol dehydrogenase</fullName>
    </submittedName>
</protein>
<dbReference type="InterPro" id="IPR056798">
    <property type="entry name" value="ADH_Fe_C"/>
</dbReference>
<dbReference type="SUPFAM" id="SSF56796">
    <property type="entry name" value="Dehydroquinate synthase-like"/>
    <property type="match status" value="1"/>
</dbReference>
<gene>
    <name evidence="6" type="ORF">EYB31_26725</name>
</gene>
<evidence type="ECO:0000256" key="2">
    <source>
        <dbReference type="ARBA" id="ARBA00023002"/>
    </source>
</evidence>
<evidence type="ECO:0000256" key="1">
    <source>
        <dbReference type="ARBA" id="ARBA00007358"/>
    </source>
</evidence>
<evidence type="ECO:0000259" key="4">
    <source>
        <dbReference type="Pfam" id="PF00465"/>
    </source>
</evidence>
<keyword evidence="3" id="KW-0520">NAD</keyword>
<reference evidence="6 7" key="1">
    <citation type="submission" date="2019-02" db="EMBL/GenBank/DDBJ databases">
        <title>Paenibacillus sp. nov., isolated from surface-sterilized tissue of Thalictrum simplex L.</title>
        <authorList>
            <person name="Tuo L."/>
        </authorList>
    </citation>
    <scope>NUCLEOTIDE SEQUENCE [LARGE SCALE GENOMIC DNA]</scope>
    <source>
        <strain evidence="6 7">N2SHLJ1</strain>
    </source>
</reference>
<dbReference type="AlphaFoldDB" id="A0A4Q9DLQ9"/>
<dbReference type="PANTHER" id="PTHR11496">
    <property type="entry name" value="ALCOHOL DEHYDROGENASE"/>
    <property type="match status" value="1"/>
</dbReference>
<dbReference type="Gene3D" id="3.40.50.1970">
    <property type="match status" value="1"/>
</dbReference>
<dbReference type="GO" id="GO:0004022">
    <property type="term" value="F:alcohol dehydrogenase (NAD+) activity"/>
    <property type="evidence" value="ECO:0007669"/>
    <property type="project" value="TreeGrafter"/>
</dbReference>
<dbReference type="PANTHER" id="PTHR11496:SF102">
    <property type="entry name" value="ALCOHOL DEHYDROGENASE 4"/>
    <property type="match status" value="1"/>
</dbReference>
<dbReference type="EMBL" id="SIRE01000021">
    <property type="protein sequence ID" value="TBL73368.1"/>
    <property type="molecule type" value="Genomic_DNA"/>
</dbReference>
<dbReference type="InterPro" id="IPR001670">
    <property type="entry name" value="ADH_Fe/GldA"/>
</dbReference>
<dbReference type="Gene3D" id="1.20.1090.10">
    <property type="entry name" value="Dehydroquinate synthase-like - alpha domain"/>
    <property type="match status" value="1"/>
</dbReference>
<dbReference type="Proteomes" id="UP000293142">
    <property type="component" value="Unassembled WGS sequence"/>
</dbReference>
<dbReference type="InterPro" id="IPR039697">
    <property type="entry name" value="Alcohol_dehydrogenase_Fe"/>
</dbReference>
<dbReference type="RefSeq" id="WP_131016636.1">
    <property type="nucleotide sequence ID" value="NZ_SIRE01000021.1"/>
</dbReference>
<feature type="domain" description="Alcohol dehydrogenase iron-type/glycerol dehydrogenase GldA" evidence="4">
    <location>
        <begin position="11"/>
        <end position="179"/>
    </location>
</feature>
<dbReference type="FunFam" id="1.20.1090.10:FF:000001">
    <property type="entry name" value="Aldehyde-alcohol dehydrogenase"/>
    <property type="match status" value="1"/>
</dbReference>
<keyword evidence="7" id="KW-1185">Reference proteome</keyword>
<proteinExistence type="inferred from homology"/>
<accession>A0A4Q9DLQ9</accession>